<dbReference type="InterPro" id="IPR005677">
    <property type="entry name" value="Fum_hydII"/>
</dbReference>
<dbReference type="Pfam" id="PF10415">
    <property type="entry name" value="FumaraseC_C"/>
    <property type="match status" value="1"/>
</dbReference>
<evidence type="ECO:0000313" key="10">
    <source>
        <dbReference type="Proteomes" id="UP000317716"/>
    </source>
</evidence>
<dbReference type="HAMAP" id="MF_00743">
    <property type="entry name" value="FumaraseC"/>
    <property type="match status" value="1"/>
</dbReference>
<feature type="active site" description="Proton donor/acceptor" evidence="5">
    <location>
        <position position="183"/>
    </location>
</feature>
<comment type="similarity">
    <text evidence="1 5">Belongs to the class-II fumarase/aspartase family. Fumarase subfamily.</text>
</comment>
<sequence length="467" mass="49620">MTAEYREEKDSMGEMNVPKAARYGAQTQRAVENFQISGQPLPGHVLHALGLVKAAAARVNLALGLLDRPTADAIEKAAREVREGRWDAEFPIDVFQSGSGTSFNMNANVVIANRAAEILGRRVHPNDQVNLGQSSNDVIPSVLHVSAVIEIERDLLPALEHLRAALAEKAKVWDHVIKTGRTHLMDATPIRLGQEFGGYASQVEHSIARVRAVLPDLRELAIGGTAVGTGLNTHPEFGRRMADEIGRLAGTTFVEAANHFEAQGAQDGAAWASGALNTVAASLMKIANDVRLMNSGPRCGLAEITLPAIHPGSSILPGKVNPVICEAVIQVGAQVMGNHVAITLGAQWGQLDLNTMLPLIARNLLESIQLLSGACRALADKTIAGAVANEETCRGYVEISPSMATALNPLIGYDQAAEIAKQSFKTGRPVRALAREMTSLGPEEIERALDPRRQTEPGLDFGGGAGG</sequence>
<feature type="active site" evidence="5">
    <location>
        <position position="313"/>
    </location>
</feature>
<feature type="binding site" description="in site B" evidence="5">
    <location>
        <begin position="124"/>
        <end position="127"/>
    </location>
    <ligand>
        <name>substrate</name>
    </ligand>
</feature>
<evidence type="ECO:0000256" key="1">
    <source>
        <dbReference type="ARBA" id="ARBA00009084"/>
    </source>
</evidence>
<name>A0A538SYW1_UNCEI</name>
<dbReference type="Gene3D" id="1.10.40.30">
    <property type="entry name" value="Fumarase/aspartase (C-terminal domain)"/>
    <property type="match status" value="1"/>
</dbReference>
<dbReference type="SUPFAM" id="SSF48557">
    <property type="entry name" value="L-aspartase-like"/>
    <property type="match status" value="1"/>
</dbReference>
<dbReference type="InterPro" id="IPR000362">
    <property type="entry name" value="Fumarate_lyase_fam"/>
</dbReference>
<comment type="catalytic activity">
    <reaction evidence="5">
        <text>(S)-malate = fumarate + H2O</text>
        <dbReference type="Rhea" id="RHEA:12460"/>
        <dbReference type="ChEBI" id="CHEBI:15377"/>
        <dbReference type="ChEBI" id="CHEBI:15589"/>
        <dbReference type="ChEBI" id="CHEBI:29806"/>
        <dbReference type="EC" id="4.2.1.2"/>
    </reaction>
</comment>
<feature type="domain" description="Fumarate lyase N-terminal" evidence="7">
    <location>
        <begin position="13"/>
        <end position="337"/>
    </location>
</feature>
<dbReference type="Pfam" id="PF00206">
    <property type="entry name" value="Lyase_1"/>
    <property type="match status" value="1"/>
</dbReference>
<comment type="function">
    <text evidence="5">Involved in the TCA cycle. Catalyzes the stereospecific interconversion of fumarate to L-malate.</text>
</comment>
<feature type="binding site" evidence="5">
    <location>
        <begin position="134"/>
        <end position="136"/>
    </location>
    <ligand>
        <name>substrate</name>
    </ligand>
</feature>
<dbReference type="GO" id="GO:0004333">
    <property type="term" value="F:fumarate hydratase activity"/>
    <property type="evidence" value="ECO:0007669"/>
    <property type="project" value="UniProtKB-UniRule"/>
</dbReference>
<keyword evidence="4 5" id="KW-0456">Lyase</keyword>
<dbReference type="FunFam" id="1.20.200.10:FF:000001">
    <property type="entry name" value="Fumarate hydratase, mitochondrial"/>
    <property type="match status" value="1"/>
</dbReference>
<dbReference type="EMBL" id="VBOS01000163">
    <property type="protein sequence ID" value="TMQ56545.1"/>
    <property type="molecule type" value="Genomic_DNA"/>
</dbReference>
<comment type="miscellaneous">
    <text evidence="5">There are 2 substrate-binding sites: the catalytic A site, and the non-catalytic B site that may play a role in the transfer of substrate or product between the active site and the solvent. Alternatively, the B site may bind allosteric effectors.</text>
</comment>
<dbReference type="CDD" id="cd01362">
    <property type="entry name" value="Fumarase_classII"/>
    <property type="match status" value="1"/>
</dbReference>
<accession>A0A538SYW1</accession>
<evidence type="ECO:0000259" key="7">
    <source>
        <dbReference type="Pfam" id="PF00206"/>
    </source>
</evidence>
<evidence type="ECO:0000259" key="8">
    <source>
        <dbReference type="Pfam" id="PF10415"/>
    </source>
</evidence>
<feature type="compositionally biased region" description="Basic and acidic residues" evidence="6">
    <location>
        <begin position="444"/>
        <end position="455"/>
    </location>
</feature>
<dbReference type="AlphaFoldDB" id="A0A538SYW1"/>
<evidence type="ECO:0000256" key="6">
    <source>
        <dbReference type="SAM" id="MobiDB-lite"/>
    </source>
</evidence>
<comment type="caution">
    <text evidence="9">The sequence shown here is derived from an EMBL/GenBank/DDBJ whole genome shotgun (WGS) entry which is preliminary data.</text>
</comment>
<dbReference type="GO" id="GO:0006106">
    <property type="term" value="P:fumarate metabolic process"/>
    <property type="evidence" value="ECO:0007669"/>
    <property type="project" value="InterPro"/>
</dbReference>
<dbReference type="InterPro" id="IPR022761">
    <property type="entry name" value="Fumarate_lyase_N"/>
</dbReference>
<dbReference type="PRINTS" id="PR00149">
    <property type="entry name" value="FUMRATELYASE"/>
</dbReference>
<evidence type="ECO:0000256" key="5">
    <source>
        <dbReference type="HAMAP-Rule" id="MF_00743"/>
    </source>
</evidence>
<keyword evidence="3 5" id="KW-0816">Tricarboxylic acid cycle</keyword>
<dbReference type="Gene3D" id="1.10.275.10">
    <property type="entry name" value="Fumarase/aspartase (N-terminal domain)"/>
    <property type="match status" value="1"/>
</dbReference>
<feature type="binding site" evidence="5">
    <location>
        <position position="182"/>
    </location>
    <ligand>
        <name>substrate</name>
    </ligand>
</feature>
<feature type="binding site" evidence="5">
    <location>
        <position position="314"/>
    </location>
    <ligand>
        <name>substrate</name>
    </ligand>
</feature>
<dbReference type="PRINTS" id="PR00145">
    <property type="entry name" value="ARGSUCLYASE"/>
</dbReference>
<dbReference type="EC" id="4.2.1.2" evidence="5"/>
<dbReference type="GO" id="GO:0005737">
    <property type="term" value="C:cytoplasm"/>
    <property type="evidence" value="ECO:0007669"/>
    <property type="project" value="UniProtKB-SubCell"/>
</dbReference>
<dbReference type="GO" id="GO:0006099">
    <property type="term" value="P:tricarboxylic acid cycle"/>
    <property type="evidence" value="ECO:0007669"/>
    <property type="project" value="UniProtKB-UniRule"/>
</dbReference>
<evidence type="ECO:0000256" key="4">
    <source>
        <dbReference type="ARBA" id="ARBA00023239"/>
    </source>
</evidence>
<dbReference type="UniPathway" id="UPA00223">
    <property type="reaction ID" value="UER01007"/>
</dbReference>
<dbReference type="PANTHER" id="PTHR11444">
    <property type="entry name" value="ASPARTATEAMMONIA/ARGININOSUCCINATE/ADENYLOSUCCINATE LYASE"/>
    <property type="match status" value="1"/>
</dbReference>
<dbReference type="PANTHER" id="PTHR11444:SF22">
    <property type="entry name" value="FUMARATE HYDRATASE CLASS II"/>
    <property type="match status" value="1"/>
</dbReference>
<dbReference type="InterPro" id="IPR018951">
    <property type="entry name" value="Fumarase_C_C"/>
</dbReference>
<evidence type="ECO:0000256" key="3">
    <source>
        <dbReference type="ARBA" id="ARBA00022532"/>
    </source>
</evidence>
<reference evidence="9 10" key="1">
    <citation type="journal article" date="2019" name="Nat. Microbiol.">
        <title>Mediterranean grassland soil C-N compound turnover is dependent on rainfall and depth, and is mediated by genomically divergent microorganisms.</title>
        <authorList>
            <person name="Diamond S."/>
            <person name="Andeer P.F."/>
            <person name="Li Z."/>
            <person name="Crits-Christoph A."/>
            <person name="Burstein D."/>
            <person name="Anantharaman K."/>
            <person name="Lane K.R."/>
            <person name="Thomas B.C."/>
            <person name="Pan C."/>
            <person name="Northen T.R."/>
            <person name="Banfield J.F."/>
        </authorList>
    </citation>
    <scope>NUCLEOTIDE SEQUENCE [LARGE SCALE GENOMIC DNA]</scope>
    <source>
        <strain evidence="9">WS_2</strain>
    </source>
</reference>
<comment type="subcellular location">
    <subcellularLocation>
        <location evidence="5">Cytoplasm</location>
    </subcellularLocation>
</comment>
<evidence type="ECO:0000256" key="2">
    <source>
        <dbReference type="ARBA" id="ARBA00022490"/>
    </source>
</evidence>
<comment type="pathway">
    <text evidence="5">Carbohydrate metabolism; tricarboxylic acid cycle; (S)-malate from fumarate: step 1/1.</text>
</comment>
<dbReference type="InterPro" id="IPR024083">
    <property type="entry name" value="Fumarase/histidase_N"/>
</dbReference>
<feature type="region of interest" description="Disordered" evidence="6">
    <location>
        <begin position="441"/>
        <end position="467"/>
    </location>
</feature>
<dbReference type="InterPro" id="IPR008948">
    <property type="entry name" value="L-Aspartase-like"/>
</dbReference>
<dbReference type="Gene3D" id="1.20.200.10">
    <property type="entry name" value="Fumarase/aspartase (Central domain)"/>
    <property type="match status" value="1"/>
</dbReference>
<feature type="domain" description="Fumarase C C-terminal" evidence="8">
    <location>
        <begin position="404"/>
        <end position="453"/>
    </location>
</feature>
<dbReference type="NCBIfam" id="NF008909">
    <property type="entry name" value="PRK12273.1"/>
    <property type="match status" value="1"/>
</dbReference>
<organism evidence="9 10">
    <name type="scientific">Eiseniibacteriota bacterium</name>
    <dbReference type="NCBI Taxonomy" id="2212470"/>
    <lineage>
        <taxon>Bacteria</taxon>
        <taxon>Candidatus Eiseniibacteriota</taxon>
    </lineage>
</organism>
<protein>
    <recommendedName>
        <fullName evidence="5">Fumarate hydratase class II</fullName>
        <shortName evidence="5">Fumarase C</shortName>
        <ecNumber evidence="5">4.2.1.2</ecNumber>
    </recommendedName>
    <alternativeName>
        <fullName evidence="5">Aerobic fumarase</fullName>
    </alternativeName>
    <alternativeName>
        <fullName evidence="5">Iron-independent fumarase</fullName>
    </alternativeName>
</protein>
<keyword evidence="2 5" id="KW-0963">Cytoplasm</keyword>
<dbReference type="Proteomes" id="UP000317716">
    <property type="component" value="Unassembled WGS sequence"/>
</dbReference>
<feature type="binding site" evidence="5">
    <location>
        <begin position="99"/>
        <end position="101"/>
    </location>
    <ligand>
        <name>substrate</name>
    </ligand>
</feature>
<feature type="binding site" evidence="5">
    <location>
        <begin position="319"/>
        <end position="321"/>
    </location>
    <ligand>
        <name>substrate</name>
    </ligand>
</feature>
<gene>
    <name evidence="5" type="primary">fumC</name>
    <name evidence="9" type="ORF">E6K72_04920</name>
</gene>
<evidence type="ECO:0000313" key="9">
    <source>
        <dbReference type="EMBL" id="TMQ56545.1"/>
    </source>
</evidence>
<dbReference type="FunFam" id="1.10.275.10:FF:000001">
    <property type="entry name" value="Fumarate hydratase, mitochondrial"/>
    <property type="match status" value="1"/>
</dbReference>
<proteinExistence type="inferred from homology"/>
<comment type="subunit">
    <text evidence="5">Homotetramer.</text>
</comment>
<feature type="site" description="Important for catalytic activity" evidence="5">
    <location>
        <position position="326"/>
    </location>
</feature>